<evidence type="ECO:0000313" key="5">
    <source>
        <dbReference type="EMBL" id="OBX51430.1"/>
    </source>
</evidence>
<dbReference type="SUPFAM" id="SSF50249">
    <property type="entry name" value="Nucleic acid-binding proteins"/>
    <property type="match status" value="1"/>
</dbReference>
<feature type="region of interest" description="Disordered" evidence="4">
    <location>
        <begin position="108"/>
        <end position="184"/>
    </location>
</feature>
<comment type="caution">
    <text evidence="2">Lacks conserved residue(s) required for the propagation of feature annotation.</text>
</comment>
<accession>A0A1B8PKK7</accession>
<dbReference type="RefSeq" id="WP_066892643.1">
    <property type="nucleotide sequence ID" value="NZ_LZDN01000006.1"/>
</dbReference>
<name>A0A1B8PKK7_MORNO</name>
<dbReference type="PANTHER" id="PTHR10302:SF27">
    <property type="entry name" value="SINGLE-STRANDED DNA-BINDING PROTEIN"/>
    <property type="match status" value="1"/>
</dbReference>
<feature type="compositionally biased region" description="Low complexity" evidence="4">
    <location>
        <begin position="110"/>
        <end position="156"/>
    </location>
</feature>
<dbReference type="AlphaFoldDB" id="A0A1B8PKK7"/>
<evidence type="ECO:0000256" key="3">
    <source>
        <dbReference type="RuleBase" id="RU000524"/>
    </source>
</evidence>
<dbReference type="InterPro" id="IPR000424">
    <property type="entry name" value="Primosome_PriB/ssb"/>
</dbReference>
<evidence type="ECO:0000256" key="1">
    <source>
        <dbReference type="ARBA" id="ARBA00023125"/>
    </source>
</evidence>
<organism evidence="5 6">
    <name type="scientific">Moraxella nonliquefaciens</name>
    <dbReference type="NCBI Taxonomy" id="478"/>
    <lineage>
        <taxon>Bacteria</taxon>
        <taxon>Pseudomonadati</taxon>
        <taxon>Pseudomonadota</taxon>
        <taxon>Gammaproteobacteria</taxon>
        <taxon>Moraxellales</taxon>
        <taxon>Moraxellaceae</taxon>
        <taxon>Moraxella</taxon>
    </lineage>
</organism>
<keyword evidence="1 2" id="KW-0238">DNA-binding</keyword>
<comment type="subunit">
    <text evidence="2">Homotetramer.</text>
</comment>
<sequence length="184" mass="20397">MSDLNQCNFIGRLGDNPQMRTTQSGDTMATFSIAVSEKWNDKQGSRQEKTEWVNIQTFGKLAEIMGQYLTKGSQVFISGKFQSRKFTGQDGVQRTAVSILAQTMQMLSSGQNNQQQGNQGYPQQGQWQGQGGYNQPPQGQWQQPPNTSPQGYPQGYPQGGQGQWGNQPQQPPQNGFTGDIPNEF</sequence>
<evidence type="ECO:0000256" key="4">
    <source>
        <dbReference type="SAM" id="MobiDB-lite"/>
    </source>
</evidence>
<dbReference type="Gene3D" id="2.40.50.140">
    <property type="entry name" value="Nucleic acid-binding proteins"/>
    <property type="match status" value="1"/>
</dbReference>
<dbReference type="Pfam" id="PF00436">
    <property type="entry name" value="SSB"/>
    <property type="match status" value="1"/>
</dbReference>
<gene>
    <name evidence="5" type="ORF">A9Z60_07525</name>
</gene>
<reference evidence="5 6" key="1">
    <citation type="submission" date="2016-06" db="EMBL/GenBank/DDBJ databases">
        <title>Draft genome of Moraxella nonliquefaciens CCUG 60284.</title>
        <authorList>
            <person name="Salva-Serra F."/>
            <person name="Engstrom-Jakobsson H."/>
            <person name="Thorell K."/>
            <person name="Gonzales-Siles L."/>
            <person name="Karlsson R."/>
            <person name="Boulund F."/>
            <person name="Engstrand L."/>
            <person name="Kristiansson E."/>
            <person name="Moore E."/>
        </authorList>
    </citation>
    <scope>NUCLEOTIDE SEQUENCE [LARGE SCALE GENOMIC DNA]</scope>
    <source>
        <strain evidence="5 6">CCUG 60284</strain>
    </source>
</reference>
<dbReference type="InterPro" id="IPR011344">
    <property type="entry name" value="ssDNA-bd"/>
</dbReference>
<dbReference type="OrthoDB" id="9809878at2"/>
<dbReference type="GO" id="GO:0003697">
    <property type="term" value="F:single-stranded DNA binding"/>
    <property type="evidence" value="ECO:0007669"/>
    <property type="project" value="UniProtKB-UniRule"/>
</dbReference>
<dbReference type="EMBL" id="LZDN01000006">
    <property type="protein sequence ID" value="OBX51430.1"/>
    <property type="molecule type" value="Genomic_DNA"/>
</dbReference>
<dbReference type="GO" id="GO:0006260">
    <property type="term" value="P:DNA replication"/>
    <property type="evidence" value="ECO:0007669"/>
    <property type="project" value="InterPro"/>
</dbReference>
<dbReference type="Proteomes" id="UP000092671">
    <property type="component" value="Unassembled WGS sequence"/>
</dbReference>
<dbReference type="PANTHER" id="PTHR10302">
    <property type="entry name" value="SINGLE-STRANDED DNA-BINDING PROTEIN"/>
    <property type="match status" value="1"/>
</dbReference>
<dbReference type="InterPro" id="IPR012340">
    <property type="entry name" value="NA-bd_OB-fold"/>
</dbReference>
<feature type="compositionally biased region" description="Low complexity" evidence="4">
    <location>
        <begin position="164"/>
        <end position="175"/>
    </location>
</feature>
<protein>
    <recommendedName>
        <fullName evidence="2 3">Single-stranded DNA-binding protein</fullName>
        <shortName evidence="2">SSB</shortName>
    </recommendedName>
</protein>
<proteinExistence type="inferred from homology"/>
<dbReference type="CDD" id="cd04496">
    <property type="entry name" value="SSB_OBF"/>
    <property type="match status" value="1"/>
</dbReference>
<dbReference type="HAMAP" id="MF_00984">
    <property type="entry name" value="SSB"/>
    <property type="match status" value="1"/>
</dbReference>
<evidence type="ECO:0000256" key="2">
    <source>
        <dbReference type="HAMAP-Rule" id="MF_00984"/>
    </source>
</evidence>
<dbReference type="GO" id="GO:0009295">
    <property type="term" value="C:nucleoid"/>
    <property type="evidence" value="ECO:0007669"/>
    <property type="project" value="TreeGrafter"/>
</dbReference>
<comment type="caution">
    <text evidence="5">The sequence shown here is derived from an EMBL/GenBank/DDBJ whole genome shotgun (WGS) entry which is preliminary data.</text>
</comment>
<evidence type="ECO:0000313" key="6">
    <source>
        <dbReference type="Proteomes" id="UP000092671"/>
    </source>
</evidence>
<dbReference type="PROSITE" id="PS50935">
    <property type="entry name" value="SSB"/>
    <property type="match status" value="1"/>
</dbReference>
<dbReference type="NCBIfam" id="TIGR00621">
    <property type="entry name" value="ssb"/>
    <property type="match status" value="1"/>
</dbReference>